<gene>
    <name evidence="2" type="primary">nop58</name>
    <name evidence="2" type="ORF">L345_05588</name>
</gene>
<name>V8P282_OPHHA</name>
<dbReference type="EMBL" id="AZIM01000975">
    <property type="protein sequence ID" value="ETE68614.1"/>
    <property type="molecule type" value="Genomic_DNA"/>
</dbReference>
<feature type="non-terminal residue" evidence="2">
    <location>
        <position position="1"/>
    </location>
</feature>
<evidence type="ECO:0000256" key="1">
    <source>
        <dbReference type="SAM" id="MobiDB-lite"/>
    </source>
</evidence>
<feature type="compositionally biased region" description="Basic and acidic residues" evidence="1">
    <location>
        <begin position="45"/>
        <end position="58"/>
    </location>
</feature>
<proteinExistence type="predicted"/>
<accession>V8P282</accession>
<comment type="caution">
    <text evidence="2">The sequence shown here is derived from an EMBL/GenBank/DDBJ whole genome shotgun (WGS) entry which is preliminary data.</text>
</comment>
<protein>
    <submittedName>
        <fullName evidence="2">Nucleolar protein 58</fullName>
    </submittedName>
</protein>
<organism evidence="2 3">
    <name type="scientific">Ophiophagus hannah</name>
    <name type="common">King cobra</name>
    <name type="synonym">Naja hannah</name>
    <dbReference type="NCBI Taxonomy" id="8665"/>
    <lineage>
        <taxon>Eukaryota</taxon>
        <taxon>Metazoa</taxon>
        <taxon>Chordata</taxon>
        <taxon>Craniata</taxon>
        <taxon>Vertebrata</taxon>
        <taxon>Euteleostomi</taxon>
        <taxon>Lepidosauria</taxon>
        <taxon>Squamata</taxon>
        <taxon>Bifurcata</taxon>
        <taxon>Unidentata</taxon>
        <taxon>Episquamata</taxon>
        <taxon>Toxicofera</taxon>
        <taxon>Serpentes</taxon>
        <taxon>Colubroidea</taxon>
        <taxon>Elapidae</taxon>
        <taxon>Elapinae</taxon>
        <taxon>Ophiophagus</taxon>
    </lineage>
</organism>
<sequence>MCFSFLYPFIKKKREGRNEGRKEKEGKGSKQADKKEKKEGRRRKEKEGRRREGGREGGKWLTQEF</sequence>
<keyword evidence="3" id="KW-1185">Reference proteome</keyword>
<feature type="compositionally biased region" description="Basic and acidic residues" evidence="1">
    <location>
        <begin position="16"/>
        <end position="39"/>
    </location>
</feature>
<feature type="region of interest" description="Disordered" evidence="1">
    <location>
        <begin position="13"/>
        <end position="65"/>
    </location>
</feature>
<dbReference type="AlphaFoldDB" id="V8P282"/>
<dbReference type="Proteomes" id="UP000018936">
    <property type="component" value="Unassembled WGS sequence"/>
</dbReference>
<evidence type="ECO:0000313" key="2">
    <source>
        <dbReference type="EMBL" id="ETE68614.1"/>
    </source>
</evidence>
<reference evidence="2 3" key="1">
    <citation type="journal article" date="2013" name="Proc. Natl. Acad. Sci. U.S.A.">
        <title>The king cobra genome reveals dynamic gene evolution and adaptation in the snake venom system.</title>
        <authorList>
            <person name="Vonk F.J."/>
            <person name="Casewell N.R."/>
            <person name="Henkel C.V."/>
            <person name="Heimberg A.M."/>
            <person name="Jansen H.J."/>
            <person name="McCleary R.J."/>
            <person name="Kerkkamp H.M."/>
            <person name="Vos R.A."/>
            <person name="Guerreiro I."/>
            <person name="Calvete J.J."/>
            <person name="Wuster W."/>
            <person name="Woods A.E."/>
            <person name="Logan J.M."/>
            <person name="Harrison R.A."/>
            <person name="Castoe T.A."/>
            <person name="de Koning A.P."/>
            <person name="Pollock D.D."/>
            <person name="Yandell M."/>
            <person name="Calderon D."/>
            <person name="Renjifo C."/>
            <person name="Currier R.B."/>
            <person name="Salgado D."/>
            <person name="Pla D."/>
            <person name="Sanz L."/>
            <person name="Hyder A.S."/>
            <person name="Ribeiro J.M."/>
            <person name="Arntzen J.W."/>
            <person name="van den Thillart G.E."/>
            <person name="Boetzer M."/>
            <person name="Pirovano W."/>
            <person name="Dirks R.P."/>
            <person name="Spaink H.P."/>
            <person name="Duboule D."/>
            <person name="McGlinn E."/>
            <person name="Kini R.M."/>
            <person name="Richardson M.K."/>
        </authorList>
    </citation>
    <scope>NUCLEOTIDE SEQUENCE</scope>
    <source>
        <tissue evidence="2">Blood</tissue>
    </source>
</reference>
<evidence type="ECO:0000313" key="3">
    <source>
        <dbReference type="Proteomes" id="UP000018936"/>
    </source>
</evidence>